<dbReference type="PANTHER" id="PTHR43777">
    <property type="entry name" value="MOLYBDENUM COFACTOR CYTIDYLYLTRANSFERASE"/>
    <property type="match status" value="1"/>
</dbReference>
<evidence type="ECO:0000259" key="1">
    <source>
        <dbReference type="Pfam" id="PF12804"/>
    </source>
</evidence>
<reference evidence="2" key="1">
    <citation type="submission" date="2019-11" db="EMBL/GenBank/DDBJ databases">
        <title>Microbial mats filling the niche in hypersaline microbial mats.</title>
        <authorList>
            <person name="Wong H.L."/>
            <person name="Macleod F.I."/>
            <person name="White R.A. III"/>
            <person name="Burns B.P."/>
        </authorList>
    </citation>
    <scope>NUCLEOTIDE SEQUENCE</scope>
    <source>
        <strain evidence="2">Rbin_158</strain>
    </source>
</reference>
<accession>A0A9D5Q856</accession>
<name>A0A9D5Q856_9BACT</name>
<dbReference type="InterPro" id="IPR029044">
    <property type="entry name" value="Nucleotide-diphossugar_trans"/>
</dbReference>
<protein>
    <submittedName>
        <fullName evidence="2">NTP transferase domain-containing protein</fullName>
    </submittedName>
</protein>
<dbReference type="EMBL" id="WJJP01000601">
    <property type="protein sequence ID" value="MBD3326566.1"/>
    <property type="molecule type" value="Genomic_DNA"/>
</dbReference>
<feature type="domain" description="MobA-like NTP transferase" evidence="1">
    <location>
        <begin position="3"/>
        <end position="159"/>
    </location>
</feature>
<organism evidence="2 3">
    <name type="scientific">candidate division KSB3 bacterium</name>
    <dbReference type="NCBI Taxonomy" id="2044937"/>
    <lineage>
        <taxon>Bacteria</taxon>
        <taxon>candidate division KSB3</taxon>
    </lineage>
</organism>
<dbReference type="InterPro" id="IPR025877">
    <property type="entry name" value="MobA-like_NTP_Trfase"/>
</dbReference>
<dbReference type="Proteomes" id="UP000649604">
    <property type="component" value="Unassembled WGS sequence"/>
</dbReference>
<comment type="caution">
    <text evidence="2">The sequence shown here is derived from an EMBL/GenBank/DDBJ whole genome shotgun (WGS) entry which is preliminary data.</text>
</comment>
<dbReference type="AlphaFoldDB" id="A0A9D5Q856"/>
<dbReference type="CDD" id="cd04182">
    <property type="entry name" value="GT_2_like_f"/>
    <property type="match status" value="1"/>
</dbReference>
<evidence type="ECO:0000313" key="3">
    <source>
        <dbReference type="Proteomes" id="UP000649604"/>
    </source>
</evidence>
<keyword evidence="2" id="KW-0808">Transferase</keyword>
<dbReference type="Pfam" id="PF12804">
    <property type="entry name" value="NTP_transf_3"/>
    <property type="match status" value="1"/>
</dbReference>
<sequence>MYAILLAAGFSSRMGRLKQTIAIDGTPMIRQVAEPLYQAGLRLIVVIGHERERVQEALTALPCEYVSNDHPEDGMFSSVRLGCLAVESGQACLLTPCDCPGIHITTIQKIQATLTHHPANVVIPTFQGKRGHPVGLPAWLVAHICSLPPDTPGLNSLWRHTPEKVWQLEVDDPAVLRDIDTPEDLQRSR</sequence>
<dbReference type="SUPFAM" id="SSF53448">
    <property type="entry name" value="Nucleotide-diphospho-sugar transferases"/>
    <property type="match status" value="1"/>
</dbReference>
<dbReference type="GO" id="GO:0016779">
    <property type="term" value="F:nucleotidyltransferase activity"/>
    <property type="evidence" value="ECO:0007669"/>
    <property type="project" value="UniProtKB-ARBA"/>
</dbReference>
<dbReference type="Gene3D" id="3.90.550.10">
    <property type="entry name" value="Spore Coat Polysaccharide Biosynthesis Protein SpsA, Chain A"/>
    <property type="match status" value="1"/>
</dbReference>
<dbReference type="PANTHER" id="PTHR43777:SF1">
    <property type="entry name" value="MOLYBDENUM COFACTOR CYTIDYLYLTRANSFERASE"/>
    <property type="match status" value="1"/>
</dbReference>
<evidence type="ECO:0000313" key="2">
    <source>
        <dbReference type="EMBL" id="MBD3326566.1"/>
    </source>
</evidence>
<proteinExistence type="predicted"/>
<gene>
    <name evidence="2" type="ORF">GF339_18425</name>
</gene>